<evidence type="ECO:0000313" key="1">
    <source>
        <dbReference type="EMBL" id="JAD26261.1"/>
    </source>
</evidence>
<proteinExistence type="predicted"/>
<dbReference type="EMBL" id="GBRH01271634">
    <property type="protein sequence ID" value="JAD26261.1"/>
    <property type="molecule type" value="Transcribed_RNA"/>
</dbReference>
<accession>A0A0A8YJJ5</accession>
<sequence length="34" mass="3762">MKGKSMLNKFKRGTGMIITLWSSKRGGTFGRKGT</sequence>
<reference evidence="1" key="1">
    <citation type="submission" date="2014-09" db="EMBL/GenBank/DDBJ databases">
        <authorList>
            <person name="Magalhaes I.L.F."/>
            <person name="Oliveira U."/>
            <person name="Santos F.R."/>
            <person name="Vidigal T.H.D.A."/>
            <person name="Brescovit A.D."/>
            <person name="Santos A.J."/>
        </authorList>
    </citation>
    <scope>NUCLEOTIDE SEQUENCE</scope>
    <source>
        <tissue evidence="1">Shoot tissue taken approximately 20 cm above the soil surface</tissue>
    </source>
</reference>
<dbReference type="AlphaFoldDB" id="A0A0A8YJJ5"/>
<protein>
    <submittedName>
        <fullName evidence="1">Uncharacterized protein</fullName>
    </submittedName>
</protein>
<organism evidence="1">
    <name type="scientific">Arundo donax</name>
    <name type="common">Giant reed</name>
    <name type="synonym">Donax arundinaceus</name>
    <dbReference type="NCBI Taxonomy" id="35708"/>
    <lineage>
        <taxon>Eukaryota</taxon>
        <taxon>Viridiplantae</taxon>
        <taxon>Streptophyta</taxon>
        <taxon>Embryophyta</taxon>
        <taxon>Tracheophyta</taxon>
        <taxon>Spermatophyta</taxon>
        <taxon>Magnoliopsida</taxon>
        <taxon>Liliopsida</taxon>
        <taxon>Poales</taxon>
        <taxon>Poaceae</taxon>
        <taxon>PACMAD clade</taxon>
        <taxon>Arundinoideae</taxon>
        <taxon>Arundineae</taxon>
        <taxon>Arundo</taxon>
    </lineage>
</organism>
<reference evidence="1" key="2">
    <citation type="journal article" date="2015" name="Data Brief">
        <title>Shoot transcriptome of the giant reed, Arundo donax.</title>
        <authorList>
            <person name="Barrero R.A."/>
            <person name="Guerrero F.D."/>
            <person name="Moolhuijzen P."/>
            <person name="Goolsby J.A."/>
            <person name="Tidwell J."/>
            <person name="Bellgard S.E."/>
            <person name="Bellgard M.I."/>
        </authorList>
    </citation>
    <scope>NUCLEOTIDE SEQUENCE</scope>
    <source>
        <tissue evidence="1">Shoot tissue taken approximately 20 cm above the soil surface</tissue>
    </source>
</reference>
<name>A0A0A8YJJ5_ARUDO</name>